<dbReference type="Pfam" id="PF20233">
    <property type="entry name" value="DUF6590"/>
    <property type="match status" value="1"/>
</dbReference>
<feature type="domain" description="DUF6590" evidence="2">
    <location>
        <begin position="195"/>
        <end position="347"/>
    </location>
</feature>
<dbReference type="InterPro" id="IPR046497">
    <property type="entry name" value="DUF6590"/>
</dbReference>
<feature type="compositionally biased region" description="Polar residues" evidence="1">
    <location>
        <begin position="48"/>
        <end position="69"/>
    </location>
</feature>
<dbReference type="OrthoDB" id="3559580at2759"/>
<dbReference type="PANTHER" id="PTHR35391">
    <property type="entry name" value="C2H2-TYPE DOMAIN-CONTAINING PROTEIN-RELATED"/>
    <property type="match status" value="1"/>
</dbReference>
<evidence type="ECO:0000259" key="2">
    <source>
        <dbReference type="Pfam" id="PF20233"/>
    </source>
</evidence>
<evidence type="ECO:0000256" key="1">
    <source>
        <dbReference type="SAM" id="MobiDB-lite"/>
    </source>
</evidence>
<name>A0A5M8PRT2_9LECA</name>
<sequence length="358" mass="40938">MAEPPSYWTWDERLQDHYHDQQIRPGVWNRTWARSSRPAIQESPRTYLATQYNPVDSSRVNQSGITDSSMGYVRSRRFPESQRPSARQQQFSYEGYSNSYQRGYDPAASSLGRADGKLPARSIEPDDSCQLYAGDLWNWILKRSPRVKRILFRTKVPPGSVVPPKGPSKAATSLTYCRPNNLDPNQFKRVNEPHKFFVVGKVIKVFYIANAGGPFPDRESVRGKDFTTVALGEIAHHSIRRFVIVKKWSDEWFCYGLPITTYGGRGTTKPGVNQSVHAIIHTGTTPPSRLQGEGKMNKDPLQMIEISPDEKLDSNSRLNLRKHHIIEYNWKVKEIGSISSRSLPKLMAYWRALRENTK</sequence>
<dbReference type="PANTHER" id="PTHR35391:SF5">
    <property type="entry name" value="DUF6590 DOMAIN-CONTAINING PROTEIN"/>
    <property type="match status" value="1"/>
</dbReference>
<reference evidence="3 4" key="1">
    <citation type="submission" date="2019-09" db="EMBL/GenBank/DDBJ databases">
        <title>The hologenome of the rock-dwelling lichen Lasallia pustulata.</title>
        <authorList>
            <person name="Greshake Tzovaras B."/>
            <person name="Segers F."/>
            <person name="Bicker A."/>
            <person name="Dal Grande F."/>
            <person name="Otte J."/>
            <person name="Hankeln T."/>
            <person name="Schmitt I."/>
            <person name="Ebersberger I."/>
        </authorList>
    </citation>
    <scope>NUCLEOTIDE SEQUENCE [LARGE SCALE GENOMIC DNA]</scope>
    <source>
        <strain evidence="3">A1-1</strain>
    </source>
</reference>
<dbReference type="AlphaFoldDB" id="A0A5M8PRT2"/>
<feature type="region of interest" description="Disordered" evidence="1">
    <location>
        <begin position="43"/>
        <end position="90"/>
    </location>
</feature>
<gene>
    <name evidence="3" type="ORF">FRX48_04978</name>
</gene>
<organism evidence="3 4">
    <name type="scientific">Lasallia pustulata</name>
    <dbReference type="NCBI Taxonomy" id="136370"/>
    <lineage>
        <taxon>Eukaryota</taxon>
        <taxon>Fungi</taxon>
        <taxon>Dikarya</taxon>
        <taxon>Ascomycota</taxon>
        <taxon>Pezizomycotina</taxon>
        <taxon>Lecanoromycetes</taxon>
        <taxon>OSLEUM clade</taxon>
        <taxon>Umbilicariomycetidae</taxon>
        <taxon>Umbilicariales</taxon>
        <taxon>Umbilicariaceae</taxon>
        <taxon>Lasallia</taxon>
    </lineage>
</organism>
<comment type="caution">
    <text evidence="3">The sequence shown here is derived from an EMBL/GenBank/DDBJ whole genome shotgun (WGS) entry which is preliminary data.</text>
</comment>
<evidence type="ECO:0000313" key="4">
    <source>
        <dbReference type="Proteomes" id="UP000324767"/>
    </source>
</evidence>
<dbReference type="EMBL" id="VXIT01000007">
    <property type="protein sequence ID" value="KAA6411697.1"/>
    <property type="molecule type" value="Genomic_DNA"/>
</dbReference>
<accession>A0A5M8PRT2</accession>
<evidence type="ECO:0000313" key="3">
    <source>
        <dbReference type="EMBL" id="KAA6411697.1"/>
    </source>
</evidence>
<proteinExistence type="predicted"/>
<dbReference type="Proteomes" id="UP000324767">
    <property type="component" value="Unassembled WGS sequence"/>
</dbReference>
<protein>
    <recommendedName>
        <fullName evidence="2">DUF6590 domain-containing protein</fullName>
    </recommendedName>
</protein>